<sequence length="373" mass="40194">MASADSPTTPKAGGAGGGRRKRRERAISLLLADGEDGQPGASPSSRSAASDQSPHGSPLQMAAAEAEVFAAEITRFKRQKEARLASLAAKQVLGSMTGLAPTKEDVQTAAAVKVDAKAKVDTEAETGVETDKAVERRMLGFFELKNTVFALLTEAGECSFTRLHDLILTNLPDAALTLDGLVNFLRDNVMMFEMSAANSSVRLRDLTPTAASVQARLRNLHTRSLAAEQMQARLAHKLNVLAQRRSQIAQLRALAEQWQECLRTQGFDPAAVLSSAAAARSPVPHVRRPQPHSPHPVMASPHSSPSALRAMPYSPHSPHSPHRRVHPMPHLPPPHSPQYAPAYPPHPHPHSRPQGTAPPHSPSRRPRHAVPLT</sequence>
<reference evidence="2 3" key="1">
    <citation type="submission" date="2010-05" db="EMBL/GenBank/DDBJ databases">
        <title>The Genome Sequence of Thecamonas trahens ATCC 50062.</title>
        <authorList>
            <consortium name="The Broad Institute Genome Sequencing Platform"/>
            <person name="Russ C."/>
            <person name="Cuomo C."/>
            <person name="Shea T."/>
            <person name="Young S.K."/>
            <person name="Zeng Q."/>
            <person name="Koehrsen M."/>
            <person name="Haas B."/>
            <person name="Borodovsky M."/>
            <person name="Guigo R."/>
            <person name="Alvarado L."/>
            <person name="Berlin A."/>
            <person name="Bochicchio J."/>
            <person name="Borenstein D."/>
            <person name="Chapman S."/>
            <person name="Chen Z."/>
            <person name="Freedman E."/>
            <person name="Gellesch M."/>
            <person name="Goldberg J."/>
            <person name="Griggs A."/>
            <person name="Gujja S."/>
            <person name="Heilman E."/>
            <person name="Heiman D."/>
            <person name="Hepburn T."/>
            <person name="Howarth C."/>
            <person name="Jen D."/>
            <person name="Larson L."/>
            <person name="Mehta T."/>
            <person name="Park D."/>
            <person name="Pearson M."/>
            <person name="Roberts A."/>
            <person name="Saif S."/>
            <person name="Shenoy N."/>
            <person name="Sisk P."/>
            <person name="Stolte C."/>
            <person name="Sykes S."/>
            <person name="Thomson T."/>
            <person name="Walk T."/>
            <person name="White J."/>
            <person name="Yandava C."/>
            <person name="Burger G."/>
            <person name="Gray M.W."/>
            <person name="Holland P.W.H."/>
            <person name="King N."/>
            <person name="Lang F.B.F."/>
            <person name="Roger A.J."/>
            <person name="Ruiz-Trillo I."/>
            <person name="Lander E."/>
            <person name="Nusbaum C."/>
        </authorList>
    </citation>
    <scope>NUCLEOTIDE SEQUENCE [LARGE SCALE GENOMIC DNA]</scope>
    <source>
        <strain evidence="2 3">ATCC 50062</strain>
    </source>
</reference>
<feature type="compositionally biased region" description="Pro residues" evidence="1">
    <location>
        <begin position="329"/>
        <end position="346"/>
    </location>
</feature>
<dbReference type="GeneID" id="25563837"/>
<feature type="region of interest" description="Disordered" evidence="1">
    <location>
        <begin position="1"/>
        <end position="61"/>
    </location>
</feature>
<accession>A0A0L0D6P8</accession>
<evidence type="ECO:0000256" key="1">
    <source>
        <dbReference type="SAM" id="MobiDB-lite"/>
    </source>
</evidence>
<keyword evidence="3" id="KW-1185">Reference proteome</keyword>
<name>A0A0L0D6P8_THETB</name>
<evidence type="ECO:0000313" key="2">
    <source>
        <dbReference type="EMBL" id="KNC48052.1"/>
    </source>
</evidence>
<feature type="compositionally biased region" description="Basic residues" evidence="1">
    <location>
        <begin position="362"/>
        <end position="373"/>
    </location>
</feature>
<proteinExistence type="predicted"/>
<evidence type="ECO:0000313" key="3">
    <source>
        <dbReference type="Proteomes" id="UP000054408"/>
    </source>
</evidence>
<dbReference type="Proteomes" id="UP000054408">
    <property type="component" value="Unassembled WGS sequence"/>
</dbReference>
<protein>
    <submittedName>
        <fullName evidence="2">Uncharacterized protein</fullName>
    </submittedName>
</protein>
<organism evidence="2 3">
    <name type="scientific">Thecamonas trahens ATCC 50062</name>
    <dbReference type="NCBI Taxonomy" id="461836"/>
    <lineage>
        <taxon>Eukaryota</taxon>
        <taxon>Apusozoa</taxon>
        <taxon>Apusomonadida</taxon>
        <taxon>Apusomonadidae</taxon>
        <taxon>Thecamonas</taxon>
    </lineage>
</organism>
<feature type="region of interest" description="Disordered" evidence="1">
    <location>
        <begin position="278"/>
        <end position="373"/>
    </location>
</feature>
<feature type="compositionally biased region" description="Low complexity" evidence="1">
    <location>
        <begin position="39"/>
        <end position="54"/>
    </location>
</feature>
<gene>
    <name evidence="2" type="ORF">AMSG_04285</name>
</gene>
<dbReference type="EMBL" id="GL349449">
    <property type="protein sequence ID" value="KNC48052.1"/>
    <property type="molecule type" value="Genomic_DNA"/>
</dbReference>
<dbReference type="RefSeq" id="XP_013759067.1">
    <property type="nucleotide sequence ID" value="XM_013903613.1"/>
</dbReference>
<dbReference type="AlphaFoldDB" id="A0A0L0D6P8"/>